<dbReference type="GO" id="GO:0005576">
    <property type="term" value="C:extracellular region"/>
    <property type="evidence" value="ECO:0007669"/>
    <property type="project" value="TreeGrafter"/>
</dbReference>
<gene>
    <name evidence="10" type="ORF">KC19_9G053300</name>
</gene>
<keyword evidence="5" id="KW-0325">Glycoprotein</keyword>
<dbReference type="EMBL" id="CM026430">
    <property type="protein sequence ID" value="KAG0561301.1"/>
    <property type="molecule type" value="Genomic_DNA"/>
</dbReference>
<dbReference type="PROSITE" id="PS51767">
    <property type="entry name" value="PEPTIDASE_A1"/>
    <property type="match status" value="1"/>
</dbReference>
<dbReference type="AlphaFoldDB" id="A0A8T0GNZ0"/>
<dbReference type="InterPro" id="IPR034161">
    <property type="entry name" value="Pepsin-like_plant"/>
</dbReference>
<dbReference type="SUPFAM" id="SSF50630">
    <property type="entry name" value="Acid proteases"/>
    <property type="match status" value="1"/>
</dbReference>
<dbReference type="InterPro" id="IPR032861">
    <property type="entry name" value="TAXi_N"/>
</dbReference>
<name>A0A8T0GNZ0_CERPU</name>
<comment type="similarity">
    <text evidence="1">Belongs to the peptidase A1 family.</text>
</comment>
<dbReference type="PRINTS" id="PR00792">
    <property type="entry name" value="PEPSIN"/>
</dbReference>
<dbReference type="PANTHER" id="PTHR47967">
    <property type="entry name" value="OS07G0603500 PROTEIN-RELATED"/>
    <property type="match status" value="1"/>
</dbReference>
<feature type="domain" description="Peptidase A1" evidence="9">
    <location>
        <begin position="111"/>
        <end position="461"/>
    </location>
</feature>
<dbReference type="CDD" id="cd05476">
    <property type="entry name" value="pepsin_A_like_plant"/>
    <property type="match status" value="1"/>
</dbReference>
<keyword evidence="4" id="KW-0378">Hydrolase</keyword>
<dbReference type="InterPro" id="IPR021109">
    <property type="entry name" value="Peptidase_aspartic_dom_sf"/>
</dbReference>
<dbReference type="GO" id="GO:0006508">
    <property type="term" value="P:proteolysis"/>
    <property type="evidence" value="ECO:0007669"/>
    <property type="project" value="UniProtKB-KW"/>
</dbReference>
<proteinExistence type="inferred from homology"/>
<keyword evidence="2" id="KW-0645">Protease</keyword>
<dbReference type="GO" id="GO:0004190">
    <property type="term" value="F:aspartic-type endopeptidase activity"/>
    <property type="evidence" value="ECO:0007669"/>
    <property type="project" value="UniProtKB-KW"/>
</dbReference>
<dbReference type="PANTHER" id="PTHR47967:SF128">
    <property type="entry name" value="ASPARTIC PROTEINASE CDR1-LIKE"/>
    <property type="match status" value="1"/>
</dbReference>
<evidence type="ECO:0000313" key="11">
    <source>
        <dbReference type="Proteomes" id="UP000822688"/>
    </source>
</evidence>
<dbReference type="InterPro" id="IPR033121">
    <property type="entry name" value="PEPTIDASE_A1"/>
</dbReference>
<keyword evidence="7" id="KW-1015">Disulfide bond</keyword>
<dbReference type="Proteomes" id="UP000822688">
    <property type="component" value="Chromosome 9"/>
</dbReference>
<feature type="signal peptide" evidence="8">
    <location>
        <begin position="1"/>
        <end position="27"/>
    </location>
</feature>
<evidence type="ECO:0000256" key="3">
    <source>
        <dbReference type="ARBA" id="ARBA00022750"/>
    </source>
</evidence>
<evidence type="ECO:0000256" key="4">
    <source>
        <dbReference type="ARBA" id="ARBA00022801"/>
    </source>
</evidence>
<feature type="chain" id="PRO_5035831443" description="Peptidase A1 domain-containing protein" evidence="8">
    <location>
        <begin position="28"/>
        <end position="467"/>
    </location>
</feature>
<evidence type="ECO:0000259" key="9">
    <source>
        <dbReference type="PROSITE" id="PS51767"/>
    </source>
</evidence>
<dbReference type="Gene3D" id="2.40.70.10">
    <property type="entry name" value="Acid Proteases"/>
    <property type="match status" value="2"/>
</dbReference>
<accession>A0A8T0GNZ0</accession>
<reference evidence="10" key="1">
    <citation type="submission" date="2020-06" db="EMBL/GenBank/DDBJ databases">
        <title>WGS assembly of Ceratodon purpureus strain R40.</title>
        <authorList>
            <person name="Carey S.B."/>
            <person name="Jenkins J."/>
            <person name="Shu S."/>
            <person name="Lovell J.T."/>
            <person name="Sreedasyam A."/>
            <person name="Maumus F."/>
            <person name="Tiley G.P."/>
            <person name="Fernandez-Pozo N."/>
            <person name="Barry K."/>
            <person name="Chen C."/>
            <person name="Wang M."/>
            <person name="Lipzen A."/>
            <person name="Daum C."/>
            <person name="Saski C.A."/>
            <person name="Payton A.C."/>
            <person name="Mcbreen J.C."/>
            <person name="Conrad R.E."/>
            <person name="Kollar L.M."/>
            <person name="Olsson S."/>
            <person name="Huttunen S."/>
            <person name="Landis J.B."/>
            <person name="Wickett N.J."/>
            <person name="Johnson M.G."/>
            <person name="Rensing S.A."/>
            <person name="Grimwood J."/>
            <person name="Schmutz J."/>
            <person name="Mcdaniel S.F."/>
        </authorList>
    </citation>
    <scope>NUCLEOTIDE SEQUENCE</scope>
    <source>
        <strain evidence="10">R40</strain>
    </source>
</reference>
<feature type="active site" evidence="6">
    <location>
        <position position="129"/>
    </location>
</feature>
<dbReference type="Pfam" id="PF14541">
    <property type="entry name" value="TAXi_C"/>
    <property type="match status" value="1"/>
</dbReference>
<dbReference type="InterPro" id="IPR001461">
    <property type="entry name" value="Aspartic_peptidase_A1"/>
</dbReference>
<dbReference type="InterPro" id="IPR051708">
    <property type="entry name" value="Plant_Aspart_Prot_A1"/>
</dbReference>
<keyword evidence="3" id="KW-0064">Aspartyl protease</keyword>
<evidence type="ECO:0000313" key="10">
    <source>
        <dbReference type="EMBL" id="KAG0561301.1"/>
    </source>
</evidence>
<evidence type="ECO:0000256" key="8">
    <source>
        <dbReference type="SAM" id="SignalP"/>
    </source>
</evidence>
<organism evidence="10 11">
    <name type="scientific">Ceratodon purpureus</name>
    <name type="common">Fire moss</name>
    <name type="synonym">Dicranum purpureum</name>
    <dbReference type="NCBI Taxonomy" id="3225"/>
    <lineage>
        <taxon>Eukaryota</taxon>
        <taxon>Viridiplantae</taxon>
        <taxon>Streptophyta</taxon>
        <taxon>Embryophyta</taxon>
        <taxon>Bryophyta</taxon>
        <taxon>Bryophytina</taxon>
        <taxon>Bryopsida</taxon>
        <taxon>Dicranidae</taxon>
        <taxon>Pseudoditrichales</taxon>
        <taxon>Ditrichaceae</taxon>
        <taxon>Ceratodon</taxon>
    </lineage>
</organism>
<keyword evidence="8" id="KW-0732">Signal</keyword>
<feature type="active site" evidence="6">
    <location>
        <position position="344"/>
    </location>
</feature>
<evidence type="ECO:0000256" key="1">
    <source>
        <dbReference type="ARBA" id="ARBA00007447"/>
    </source>
</evidence>
<evidence type="ECO:0000256" key="7">
    <source>
        <dbReference type="PIRSR" id="PIRSR601461-2"/>
    </source>
</evidence>
<evidence type="ECO:0000256" key="5">
    <source>
        <dbReference type="ARBA" id="ARBA00023180"/>
    </source>
</evidence>
<protein>
    <recommendedName>
        <fullName evidence="9">Peptidase A1 domain-containing protein</fullName>
    </recommendedName>
</protein>
<keyword evidence="11" id="KW-1185">Reference proteome</keyword>
<dbReference type="InterPro" id="IPR032799">
    <property type="entry name" value="TAXi_C"/>
</dbReference>
<dbReference type="Pfam" id="PF14543">
    <property type="entry name" value="TAXi_N"/>
    <property type="match status" value="1"/>
</dbReference>
<evidence type="ECO:0000256" key="6">
    <source>
        <dbReference type="PIRSR" id="PIRSR601461-1"/>
    </source>
</evidence>
<feature type="disulfide bond" evidence="7">
    <location>
        <begin position="142"/>
        <end position="147"/>
    </location>
</feature>
<comment type="caution">
    <text evidence="10">The sequence shown here is derived from an EMBL/GenBank/DDBJ whole genome shotgun (WGS) entry which is preliminary data.</text>
</comment>
<sequence length="467" mass="50693">MGIAVRDVVFRALVLLQVLCSMHYCQGYSTYGNRRQLERLPERRSLSTAPNCTHGVVLRASLIHRDSLQIKGTNTSRGRGFMEAMKHSRRRVTQLQKTSLTSPLSPMGFEYFMQISFGTPPQQFTTLADTGSDLSWVQCSPCTNNNCKLSNNVFNADASSTYSQVLCTDPFCAIVGQESYQPSSCSMDGTCTYNDYLYAGGTSTGGDLAYDTVTLGGVSVPDIAFGCGTNQQGNFGDYFDGLTGLGRGSLSLPSQLSQHSVAEIFSYCLLDPASTSQRTYSNLTFGDAAEHSAATYTPMLQSNRFPFAYYVGVTAVSIGGKPVSIPASAFQINQKTGQGGVILDSGTTFTLWTSAAYTPIVQAFRKQIKYPVARLPASYGLCYDTGVSRKSSLSFPMMVVQMTSNVNLETPGSTLFQPVDVSGRYYCLMMGINSGFTIIGNVQQSNHLVVYDVVNQRVGFQAMDCSK</sequence>
<evidence type="ECO:0000256" key="2">
    <source>
        <dbReference type="ARBA" id="ARBA00022670"/>
    </source>
</evidence>